<dbReference type="RefSeq" id="WP_345660787.1">
    <property type="nucleotide sequence ID" value="NZ_BAABET010000002.1"/>
</dbReference>
<dbReference type="Gene3D" id="1.20.1740.10">
    <property type="entry name" value="Amino acid/polyamine transporter I"/>
    <property type="match status" value="1"/>
</dbReference>
<dbReference type="InterPro" id="IPR050367">
    <property type="entry name" value="APC_superfamily"/>
</dbReference>
<feature type="domain" description="Amino acid permease/ SLC12A" evidence="6">
    <location>
        <begin position="17"/>
        <end position="392"/>
    </location>
</feature>
<protein>
    <submittedName>
        <fullName evidence="7">APC family permease</fullName>
    </submittedName>
</protein>
<feature type="transmembrane region" description="Helical" evidence="5">
    <location>
        <begin position="322"/>
        <end position="354"/>
    </location>
</feature>
<dbReference type="PIRSF" id="PIRSF006060">
    <property type="entry name" value="AA_transporter"/>
    <property type="match status" value="1"/>
</dbReference>
<proteinExistence type="predicted"/>
<evidence type="ECO:0000313" key="8">
    <source>
        <dbReference type="Proteomes" id="UP001501115"/>
    </source>
</evidence>
<keyword evidence="3 5" id="KW-1133">Transmembrane helix</keyword>
<feature type="transmembrane region" description="Helical" evidence="5">
    <location>
        <begin position="221"/>
        <end position="243"/>
    </location>
</feature>
<evidence type="ECO:0000256" key="1">
    <source>
        <dbReference type="ARBA" id="ARBA00004141"/>
    </source>
</evidence>
<keyword evidence="2 5" id="KW-0812">Transmembrane</keyword>
<organism evidence="7 8">
    <name type="scientific">Streptomyces venetus</name>
    <dbReference type="NCBI Taxonomy" id="1701086"/>
    <lineage>
        <taxon>Bacteria</taxon>
        <taxon>Bacillati</taxon>
        <taxon>Actinomycetota</taxon>
        <taxon>Actinomycetes</taxon>
        <taxon>Kitasatosporales</taxon>
        <taxon>Streptomycetaceae</taxon>
        <taxon>Streptomyces</taxon>
    </lineage>
</organism>
<feature type="transmembrane region" description="Helical" evidence="5">
    <location>
        <begin position="40"/>
        <end position="60"/>
    </location>
</feature>
<feature type="transmembrane region" description="Helical" evidence="5">
    <location>
        <begin position="270"/>
        <end position="291"/>
    </location>
</feature>
<gene>
    <name evidence="7" type="ORF">GCM10023086_17540</name>
</gene>
<feature type="transmembrane region" description="Helical" evidence="5">
    <location>
        <begin position="374"/>
        <end position="407"/>
    </location>
</feature>
<dbReference type="PANTHER" id="PTHR42770:SF7">
    <property type="entry name" value="MEMBRANE PROTEIN"/>
    <property type="match status" value="1"/>
</dbReference>
<accession>A0ABP8FE88</accession>
<keyword evidence="8" id="KW-1185">Reference proteome</keyword>
<feature type="transmembrane region" description="Helical" evidence="5">
    <location>
        <begin position="182"/>
        <end position="201"/>
    </location>
</feature>
<dbReference type="EMBL" id="BAABET010000002">
    <property type="protein sequence ID" value="GAA4301582.1"/>
    <property type="molecule type" value="Genomic_DNA"/>
</dbReference>
<name>A0ABP8FE88_9ACTN</name>
<evidence type="ECO:0000313" key="7">
    <source>
        <dbReference type="EMBL" id="GAA4301582.1"/>
    </source>
</evidence>
<evidence type="ECO:0000256" key="4">
    <source>
        <dbReference type="ARBA" id="ARBA00023136"/>
    </source>
</evidence>
<evidence type="ECO:0000256" key="5">
    <source>
        <dbReference type="SAM" id="Phobius"/>
    </source>
</evidence>
<dbReference type="PANTHER" id="PTHR42770">
    <property type="entry name" value="AMINO ACID TRANSPORTER-RELATED"/>
    <property type="match status" value="1"/>
</dbReference>
<feature type="transmembrane region" description="Helical" evidence="5">
    <location>
        <begin position="12"/>
        <end position="34"/>
    </location>
</feature>
<feature type="transmembrane region" description="Helical" evidence="5">
    <location>
        <begin position="87"/>
        <end position="108"/>
    </location>
</feature>
<feature type="transmembrane region" description="Helical" evidence="5">
    <location>
        <begin position="114"/>
        <end position="136"/>
    </location>
</feature>
<dbReference type="InterPro" id="IPR004841">
    <property type="entry name" value="AA-permease/SLC12A_dom"/>
</dbReference>
<keyword evidence="4 5" id="KW-0472">Membrane</keyword>
<dbReference type="Pfam" id="PF00324">
    <property type="entry name" value="AA_permease"/>
    <property type="match status" value="1"/>
</dbReference>
<comment type="caution">
    <text evidence="7">The sequence shown here is derived from an EMBL/GenBank/DDBJ whole genome shotgun (WGS) entry which is preliminary data.</text>
</comment>
<evidence type="ECO:0000256" key="3">
    <source>
        <dbReference type="ARBA" id="ARBA00022989"/>
    </source>
</evidence>
<evidence type="ECO:0000256" key="2">
    <source>
        <dbReference type="ARBA" id="ARBA00022692"/>
    </source>
</evidence>
<sequence length="418" mass="41657">MTASGSGLRRTLGVRDAVVVGLGSMLGAGIFAALAPAAHAAGSGLLLGLAVAALVAYCNAMSSARLAALYPASGGTYVYGRERLGEFWGYLAGWSFVVGKTASCAAMALTVGTYVWPGQAHAVAVAAVVALTAVNYGGIQKSAWLTRVIVAVVLAVLAFVVVACLVSGEADVGRSAVGISDGAGGVLQAAGLLFFAFAGYARIATLGEEVRDPAHTIPRAIPVALGITLIVYACVAVAVLSVLGPDALGDASAPLADAVREAGSPWLVPVVRVGAAVAALGSLLALILGVSRTTLAMARDRHLPGALAAVHPRFQVPHRAELAVGTVVAILAATVDVRGAIGFSSFGVLAYYAVANASAWTLDSAPATRVVPVVGLAGCAVLAFSLPGVSVVVGAGVLVVGAVAYGARRWVRAGAGRM</sequence>
<comment type="subcellular location">
    <subcellularLocation>
        <location evidence="1">Membrane</location>
        <topology evidence="1">Multi-pass membrane protein</topology>
    </subcellularLocation>
</comment>
<evidence type="ECO:0000259" key="6">
    <source>
        <dbReference type="Pfam" id="PF00324"/>
    </source>
</evidence>
<feature type="transmembrane region" description="Helical" evidence="5">
    <location>
        <begin position="148"/>
        <end position="170"/>
    </location>
</feature>
<dbReference type="Proteomes" id="UP001501115">
    <property type="component" value="Unassembled WGS sequence"/>
</dbReference>
<reference evidence="8" key="1">
    <citation type="journal article" date="2019" name="Int. J. Syst. Evol. Microbiol.">
        <title>The Global Catalogue of Microorganisms (GCM) 10K type strain sequencing project: providing services to taxonomists for standard genome sequencing and annotation.</title>
        <authorList>
            <consortium name="The Broad Institute Genomics Platform"/>
            <consortium name="The Broad Institute Genome Sequencing Center for Infectious Disease"/>
            <person name="Wu L."/>
            <person name="Ma J."/>
        </authorList>
    </citation>
    <scope>NUCLEOTIDE SEQUENCE [LARGE SCALE GENOMIC DNA]</scope>
    <source>
        <strain evidence="8">JCM 31290</strain>
    </source>
</reference>